<feature type="region of interest" description="Disordered" evidence="1">
    <location>
        <begin position="1"/>
        <end position="23"/>
    </location>
</feature>
<dbReference type="PANTHER" id="PTHR34219">
    <property type="entry name" value="IRON-REGULATED INNER MEMBRANE PROTEIN-RELATED"/>
    <property type="match status" value="1"/>
</dbReference>
<evidence type="ECO:0000313" key="5">
    <source>
        <dbReference type="Proteomes" id="UP000183053"/>
    </source>
</evidence>
<gene>
    <name evidence="4" type="ORF">SAMN04489765_0573</name>
</gene>
<dbReference type="PANTHER" id="PTHR34219:SF1">
    <property type="entry name" value="PEPSY DOMAIN-CONTAINING PROTEIN"/>
    <property type="match status" value="1"/>
</dbReference>
<dbReference type="Pfam" id="PF03929">
    <property type="entry name" value="PepSY_TM"/>
    <property type="match status" value="1"/>
</dbReference>
<proteinExistence type="predicted"/>
<evidence type="ECO:0000256" key="2">
    <source>
        <dbReference type="SAM" id="Phobius"/>
    </source>
</evidence>
<feature type="domain" description="PepSY" evidence="3">
    <location>
        <begin position="81"/>
        <end position="142"/>
    </location>
</feature>
<dbReference type="STRING" id="47312.SAMN04489765_0573"/>
<reference evidence="5" key="1">
    <citation type="submission" date="2016-10" db="EMBL/GenBank/DDBJ databases">
        <authorList>
            <person name="Varghese N."/>
            <person name="Submissions S."/>
        </authorList>
    </citation>
    <scope>NUCLEOTIDE SEQUENCE [LARGE SCALE GENOMIC DNA]</scope>
    <source>
        <strain evidence="5">DSM 44142</strain>
    </source>
</reference>
<name>A0A1H1B7R2_9ACTN</name>
<dbReference type="InterPro" id="IPR025711">
    <property type="entry name" value="PepSY"/>
</dbReference>
<sequence>MSVTESAAENAPPTQYPPADGPPARPGWRAAILRLHFYAGLLVGPFLLIAAISGGLYAAAPTVEKFVYADQIEARTDGPALPLAEQVAAAQAARPDLPLAAVRTGDGPGLTTRVLFDDPSLAAEGRQLAVYVDPASAQVQGSLPVYGSVEALPIRFWIDRLHVDLHLGDVGRFYSELAASWLWVVALGGLYLWWRHRRGTQRQRSAPLAALSAAKRMLAYPRAARGRGGRMGRHAAMGTWLLVGLLFFSATGLTWSKYAGENIGQLRAELGWTKPALSTSLTPGGEHSGGGEHADHQMPMAAPTVSPEVAEQTRARNIAVLDRAVAEAASRGVDGAVQVSVPTDPNVAITVAQTRQPWRMGIDSATVDPATGQVITVLAFASWPLLAKATELLINTHMGWQFGLLNQIALVAFAALLCVVIVRGYLMWWQRRPKRGGLPKPPARGAIRKVEPSHAIPAILGVAFLGWFLPVFGVSLLAFVVLDLAIGVAKRGRANLRNSP</sequence>
<feature type="compositionally biased region" description="Pro residues" evidence="1">
    <location>
        <begin position="14"/>
        <end position="23"/>
    </location>
</feature>
<evidence type="ECO:0000256" key="1">
    <source>
        <dbReference type="SAM" id="MobiDB-lite"/>
    </source>
</evidence>
<feature type="transmembrane region" description="Helical" evidence="2">
    <location>
        <begin position="408"/>
        <end position="428"/>
    </location>
</feature>
<keyword evidence="2" id="KW-0472">Membrane</keyword>
<keyword evidence="2" id="KW-0812">Transmembrane</keyword>
<feature type="transmembrane region" description="Helical" evidence="2">
    <location>
        <begin position="235"/>
        <end position="255"/>
    </location>
</feature>
<dbReference type="Pfam" id="PF03413">
    <property type="entry name" value="PepSY"/>
    <property type="match status" value="1"/>
</dbReference>
<dbReference type="InterPro" id="IPR005625">
    <property type="entry name" value="PepSY-ass_TM"/>
</dbReference>
<dbReference type="OrthoDB" id="9791166at2"/>
<feature type="region of interest" description="Disordered" evidence="1">
    <location>
        <begin position="277"/>
        <end position="298"/>
    </location>
</feature>
<accession>A0A1H1B7R2</accession>
<feature type="transmembrane region" description="Helical" evidence="2">
    <location>
        <begin position="467"/>
        <end position="489"/>
    </location>
</feature>
<keyword evidence="5" id="KW-1185">Reference proteome</keyword>
<feature type="transmembrane region" description="Helical" evidence="2">
    <location>
        <begin position="35"/>
        <end position="60"/>
    </location>
</feature>
<dbReference type="AlphaFoldDB" id="A0A1H1B7R2"/>
<evidence type="ECO:0000313" key="4">
    <source>
        <dbReference type="EMBL" id="SDQ47811.1"/>
    </source>
</evidence>
<dbReference type="Proteomes" id="UP000183053">
    <property type="component" value="Unassembled WGS sequence"/>
</dbReference>
<organism evidence="4 5">
    <name type="scientific">Tsukamurella pulmonis</name>
    <dbReference type="NCBI Taxonomy" id="47312"/>
    <lineage>
        <taxon>Bacteria</taxon>
        <taxon>Bacillati</taxon>
        <taxon>Actinomycetota</taxon>
        <taxon>Actinomycetes</taxon>
        <taxon>Mycobacteriales</taxon>
        <taxon>Tsukamurellaceae</taxon>
        <taxon>Tsukamurella</taxon>
    </lineage>
</organism>
<dbReference type="EMBL" id="FNLF01000002">
    <property type="protein sequence ID" value="SDQ47811.1"/>
    <property type="molecule type" value="Genomic_DNA"/>
</dbReference>
<dbReference type="RefSeq" id="WP_068531763.1">
    <property type="nucleotide sequence ID" value="NZ_AP025457.1"/>
</dbReference>
<protein>
    <submittedName>
        <fullName evidence="4">Uncharacterized iron-regulated membrane protein</fullName>
    </submittedName>
</protein>
<keyword evidence="2" id="KW-1133">Transmembrane helix</keyword>
<evidence type="ECO:0000259" key="3">
    <source>
        <dbReference type="Pfam" id="PF03413"/>
    </source>
</evidence>
<feature type="transmembrane region" description="Helical" evidence="2">
    <location>
        <begin position="173"/>
        <end position="194"/>
    </location>
</feature>